<accession>A0ABR2QY32</accession>
<dbReference type="Proteomes" id="UP001396334">
    <property type="component" value="Unassembled WGS sequence"/>
</dbReference>
<dbReference type="CDD" id="cd07067">
    <property type="entry name" value="HP_PGM_like"/>
    <property type="match status" value="1"/>
</dbReference>
<evidence type="ECO:0000256" key="1">
    <source>
        <dbReference type="ARBA" id="ARBA00038362"/>
    </source>
</evidence>
<evidence type="ECO:0008006" key="4">
    <source>
        <dbReference type="Google" id="ProtNLM"/>
    </source>
</evidence>
<comment type="similarity">
    <text evidence="1">Belongs to the phosphoglycerate mutase family.</text>
</comment>
<dbReference type="SUPFAM" id="SSF53254">
    <property type="entry name" value="Phosphoglycerate mutase-like"/>
    <property type="match status" value="1"/>
</dbReference>
<dbReference type="SMART" id="SM00855">
    <property type="entry name" value="PGAM"/>
    <property type="match status" value="1"/>
</dbReference>
<protein>
    <recommendedName>
        <fullName evidence="4">Phosphoglycerate mutase-like protein 1</fullName>
    </recommendedName>
</protein>
<dbReference type="PANTHER" id="PTHR48100:SF13">
    <property type="entry name" value="PHOSPHOGLYCERATE MUTASE-LIKE PROTEIN 1 ISOFORM X1"/>
    <property type="match status" value="1"/>
</dbReference>
<proteinExistence type="inferred from homology"/>
<sequence length="284" mass="32344">MEAIAAAQFGRHKLLHLVRHAQGKHNLEAEKCGDPLTSFEYLDAELSPLGWQQVRNQRKDVCSSGLLKRIEVVITSPMTRTLQTGIGIFHGEDQGLGVAKLKSGDEEITVNQPRIIAHELCRERLGRFECDKRRSISQYQCRFPAVDFSLIENEHDNLWKGGDEIETHEAVRARAMKFTKWLWEREEKEIAVVSHGVYLQQAMIELITNNLCYPLHNDPLSRFKNCEIRSVFIFNESVIGLGSDAFLMKSSNCGRMRISYGIEQVQIKDSAKDNASVEELEVTN</sequence>
<gene>
    <name evidence="2" type="ORF">V6N11_043033</name>
</gene>
<organism evidence="2 3">
    <name type="scientific">Hibiscus sabdariffa</name>
    <name type="common">roselle</name>
    <dbReference type="NCBI Taxonomy" id="183260"/>
    <lineage>
        <taxon>Eukaryota</taxon>
        <taxon>Viridiplantae</taxon>
        <taxon>Streptophyta</taxon>
        <taxon>Embryophyta</taxon>
        <taxon>Tracheophyta</taxon>
        <taxon>Spermatophyta</taxon>
        <taxon>Magnoliopsida</taxon>
        <taxon>eudicotyledons</taxon>
        <taxon>Gunneridae</taxon>
        <taxon>Pentapetalae</taxon>
        <taxon>rosids</taxon>
        <taxon>malvids</taxon>
        <taxon>Malvales</taxon>
        <taxon>Malvaceae</taxon>
        <taxon>Malvoideae</taxon>
        <taxon>Hibiscus</taxon>
    </lineage>
</organism>
<comment type="caution">
    <text evidence="2">The sequence shown here is derived from an EMBL/GenBank/DDBJ whole genome shotgun (WGS) entry which is preliminary data.</text>
</comment>
<evidence type="ECO:0000313" key="3">
    <source>
        <dbReference type="Proteomes" id="UP001396334"/>
    </source>
</evidence>
<dbReference type="InterPro" id="IPR029033">
    <property type="entry name" value="His_PPase_superfam"/>
</dbReference>
<dbReference type="Gene3D" id="3.40.50.1240">
    <property type="entry name" value="Phosphoglycerate mutase-like"/>
    <property type="match status" value="1"/>
</dbReference>
<dbReference type="EMBL" id="JBBPBN010000030">
    <property type="protein sequence ID" value="KAK9005607.1"/>
    <property type="molecule type" value="Genomic_DNA"/>
</dbReference>
<reference evidence="2 3" key="1">
    <citation type="journal article" date="2024" name="G3 (Bethesda)">
        <title>Genome assembly of Hibiscus sabdariffa L. provides insights into metabolisms of medicinal natural products.</title>
        <authorList>
            <person name="Kim T."/>
        </authorList>
    </citation>
    <scope>NUCLEOTIDE SEQUENCE [LARGE SCALE GENOMIC DNA]</scope>
    <source>
        <strain evidence="2">TK-2024</strain>
        <tissue evidence="2">Old leaves</tissue>
    </source>
</reference>
<dbReference type="PANTHER" id="PTHR48100">
    <property type="entry name" value="BROAD-SPECIFICITY PHOSPHATASE YOR283W-RELATED"/>
    <property type="match status" value="1"/>
</dbReference>
<dbReference type="InterPro" id="IPR013078">
    <property type="entry name" value="His_Pase_superF_clade-1"/>
</dbReference>
<evidence type="ECO:0000313" key="2">
    <source>
        <dbReference type="EMBL" id="KAK9005607.1"/>
    </source>
</evidence>
<dbReference type="InterPro" id="IPR050275">
    <property type="entry name" value="PGM_Phosphatase"/>
</dbReference>
<name>A0ABR2QY32_9ROSI</name>
<keyword evidence="3" id="KW-1185">Reference proteome</keyword>